<dbReference type="STRING" id="394264.SAMN04488040_1896"/>
<dbReference type="Pfam" id="PF00196">
    <property type="entry name" value="GerE"/>
    <property type="match status" value="1"/>
</dbReference>
<evidence type="ECO:0000313" key="7">
    <source>
        <dbReference type="Proteomes" id="UP000199239"/>
    </source>
</evidence>
<sequence length="239" mass="26406">MEHFGVPIQQDFVSSMLIVDDHPLYSDALESALELVFEDCDIRKASTLKGALEMAKGGFEPDLVMFDLKLPDVTGISGFRTLRKHFPDSRVLVISSLASFELVHSLLRDGASGFLPKDTSAQALRGALAEIMAGGVYVPKGFQQPSEGDRDGIWSKFDHPKLAEMTPQQKRIMRLICRGKANKQIAYELSLAEATVKAHITALLRRLGVRNRTQAVVMVEGAIAQQFGDEPEARAFLRH</sequence>
<evidence type="ECO:0000256" key="2">
    <source>
        <dbReference type="ARBA" id="ARBA00023125"/>
    </source>
</evidence>
<dbReference type="PROSITE" id="PS00622">
    <property type="entry name" value="HTH_LUXR_1"/>
    <property type="match status" value="1"/>
</dbReference>
<dbReference type="GO" id="GO:0003677">
    <property type="term" value="F:DNA binding"/>
    <property type="evidence" value="ECO:0007669"/>
    <property type="project" value="UniProtKB-KW"/>
</dbReference>
<evidence type="ECO:0000256" key="1">
    <source>
        <dbReference type="ARBA" id="ARBA00022553"/>
    </source>
</evidence>
<name>A0A1I6SVJ7_9RHOB</name>
<dbReference type="SUPFAM" id="SSF46894">
    <property type="entry name" value="C-terminal effector domain of the bipartite response regulators"/>
    <property type="match status" value="1"/>
</dbReference>
<dbReference type="SMART" id="SM00448">
    <property type="entry name" value="REC"/>
    <property type="match status" value="1"/>
</dbReference>
<dbReference type="InterPro" id="IPR001789">
    <property type="entry name" value="Sig_transdc_resp-reg_receiver"/>
</dbReference>
<protein>
    <submittedName>
        <fullName evidence="6">Two component transcriptional regulator, LuxR family</fullName>
    </submittedName>
</protein>
<dbReference type="InterPro" id="IPR051015">
    <property type="entry name" value="EvgA-like"/>
</dbReference>
<dbReference type="Pfam" id="PF00072">
    <property type="entry name" value="Response_reg"/>
    <property type="match status" value="1"/>
</dbReference>
<feature type="modified residue" description="4-aspartylphosphate" evidence="3">
    <location>
        <position position="67"/>
    </location>
</feature>
<evidence type="ECO:0000259" key="4">
    <source>
        <dbReference type="PROSITE" id="PS50043"/>
    </source>
</evidence>
<dbReference type="Gene3D" id="3.40.50.2300">
    <property type="match status" value="1"/>
</dbReference>
<dbReference type="AlphaFoldDB" id="A0A1I6SVJ7"/>
<proteinExistence type="predicted"/>
<dbReference type="PRINTS" id="PR00038">
    <property type="entry name" value="HTHLUXR"/>
</dbReference>
<dbReference type="InterPro" id="IPR011006">
    <property type="entry name" value="CheY-like_superfamily"/>
</dbReference>
<evidence type="ECO:0000259" key="5">
    <source>
        <dbReference type="PROSITE" id="PS50110"/>
    </source>
</evidence>
<dbReference type="RefSeq" id="WP_093916133.1">
    <property type="nucleotide sequence ID" value="NZ_FPAJ01000003.1"/>
</dbReference>
<organism evidence="6 7">
    <name type="scientific">Sulfitobacter marinus</name>
    <dbReference type="NCBI Taxonomy" id="394264"/>
    <lineage>
        <taxon>Bacteria</taxon>
        <taxon>Pseudomonadati</taxon>
        <taxon>Pseudomonadota</taxon>
        <taxon>Alphaproteobacteria</taxon>
        <taxon>Rhodobacterales</taxon>
        <taxon>Roseobacteraceae</taxon>
        <taxon>Sulfitobacter</taxon>
    </lineage>
</organism>
<dbReference type="EMBL" id="FPAJ01000003">
    <property type="protein sequence ID" value="SFS80994.1"/>
    <property type="molecule type" value="Genomic_DNA"/>
</dbReference>
<keyword evidence="2" id="KW-0238">DNA-binding</keyword>
<dbReference type="Proteomes" id="UP000199239">
    <property type="component" value="Unassembled WGS sequence"/>
</dbReference>
<dbReference type="PANTHER" id="PTHR45566:SF1">
    <property type="entry name" value="HTH-TYPE TRANSCRIPTIONAL REGULATOR YHJB-RELATED"/>
    <property type="match status" value="1"/>
</dbReference>
<keyword evidence="1 3" id="KW-0597">Phosphoprotein</keyword>
<keyword evidence="7" id="KW-1185">Reference proteome</keyword>
<dbReference type="PROSITE" id="PS50110">
    <property type="entry name" value="RESPONSE_REGULATORY"/>
    <property type="match status" value="1"/>
</dbReference>
<evidence type="ECO:0000313" key="6">
    <source>
        <dbReference type="EMBL" id="SFS80994.1"/>
    </source>
</evidence>
<dbReference type="CDD" id="cd06170">
    <property type="entry name" value="LuxR_C_like"/>
    <property type="match status" value="1"/>
</dbReference>
<dbReference type="InterPro" id="IPR058245">
    <property type="entry name" value="NreC/VraR/RcsB-like_REC"/>
</dbReference>
<dbReference type="CDD" id="cd17535">
    <property type="entry name" value="REC_NarL-like"/>
    <property type="match status" value="1"/>
</dbReference>
<dbReference type="PANTHER" id="PTHR45566">
    <property type="entry name" value="HTH-TYPE TRANSCRIPTIONAL REGULATOR YHJB-RELATED"/>
    <property type="match status" value="1"/>
</dbReference>
<dbReference type="GO" id="GO:0000160">
    <property type="term" value="P:phosphorelay signal transduction system"/>
    <property type="evidence" value="ECO:0007669"/>
    <property type="project" value="InterPro"/>
</dbReference>
<reference evidence="7" key="1">
    <citation type="submission" date="2016-10" db="EMBL/GenBank/DDBJ databases">
        <authorList>
            <person name="Varghese N."/>
            <person name="Submissions S."/>
        </authorList>
    </citation>
    <scope>NUCLEOTIDE SEQUENCE [LARGE SCALE GENOMIC DNA]</scope>
    <source>
        <strain evidence="7">DSM 23422</strain>
    </source>
</reference>
<dbReference type="SMART" id="SM00421">
    <property type="entry name" value="HTH_LUXR"/>
    <property type="match status" value="1"/>
</dbReference>
<gene>
    <name evidence="6" type="ORF">SAMN04488040_1896</name>
</gene>
<dbReference type="OrthoDB" id="9814495at2"/>
<dbReference type="SUPFAM" id="SSF52172">
    <property type="entry name" value="CheY-like"/>
    <property type="match status" value="1"/>
</dbReference>
<feature type="domain" description="Response regulatory" evidence="5">
    <location>
        <begin position="15"/>
        <end position="132"/>
    </location>
</feature>
<dbReference type="InterPro" id="IPR036388">
    <property type="entry name" value="WH-like_DNA-bd_sf"/>
</dbReference>
<dbReference type="Gene3D" id="1.10.10.10">
    <property type="entry name" value="Winged helix-like DNA-binding domain superfamily/Winged helix DNA-binding domain"/>
    <property type="match status" value="1"/>
</dbReference>
<dbReference type="GO" id="GO:0006355">
    <property type="term" value="P:regulation of DNA-templated transcription"/>
    <property type="evidence" value="ECO:0007669"/>
    <property type="project" value="InterPro"/>
</dbReference>
<dbReference type="InterPro" id="IPR000792">
    <property type="entry name" value="Tscrpt_reg_LuxR_C"/>
</dbReference>
<dbReference type="InterPro" id="IPR016032">
    <property type="entry name" value="Sig_transdc_resp-reg_C-effctor"/>
</dbReference>
<dbReference type="PROSITE" id="PS50043">
    <property type="entry name" value="HTH_LUXR_2"/>
    <property type="match status" value="1"/>
</dbReference>
<feature type="domain" description="HTH luxR-type" evidence="4">
    <location>
        <begin position="158"/>
        <end position="223"/>
    </location>
</feature>
<accession>A0A1I6SVJ7</accession>
<evidence type="ECO:0000256" key="3">
    <source>
        <dbReference type="PROSITE-ProRule" id="PRU00169"/>
    </source>
</evidence>